<reference evidence="2 3" key="1">
    <citation type="journal article" date="2018" name="Nat. Ecol. Evol.">
        <title>Pezizomycetes genomes reveal the molecular basis of ectomycorrhizal truffle lifestyle.</title>
        <authorList>
            <person name="Murat C."/>
            <person name="Payen T."/>
            <person name="Noel B."/>
            <person name="Kuo A."/>
            <person name="Morin E."/>
            <person name="Chen J."/>
            <person name="Kohler A."/>
            <person name="Krizsan K."/>
            <person name="Balestrini R."/>
            <person name="Da Silva C."/>
            <person name="Montanini B."/>
            <person name="Hainaut M."/>
            <person name="Levati E."/>
            <person name="Barry K.W."/>
            <person name="Belfiori B."/>
            <person name="Cichocki N."/>
            <person name="Clum A."/>
            <person name="Dockter R.B."/>
            <person name="Fauchery L."/>
            <person name="Guy J."/>
            <person name="Iotti M."/>
            <person name="Le Tacon F."/>
            <person name="Lindquist E.A."/>
            <person name="Lipzen A."/>
            <person name="Malagnac F."/>
            <person name="Mello A."/>
            <person name="Molinier V."/>
            <person name="Miyauchi S."/>
            <person name="Poulain J."/>
            <person name="Riccioni C."/>
            <person name="Rubini A."/>
            <person name="Sitrit Y."/>
            <person name="Splivallo R."/>
            <person name="Traeger S."/>
            <person name="Wang M."/>
            <person name="Zifcakova L."/>
            <person name="Wipf D."/>
            <person name="Zambonelli A."/>
            <person name="Paolocci F."/>
            <person name="Nowrousian M."/>
            <person name="Ottonello S."/>
            <person name="Baldrian P."/>
            <person name="Spatafora J.W."/>
            <person name="Henrissat B."/>
            <person name="Nagy L.G."/>
            <person name="Aury J.M."/>
            <person name="Wincker P."/>
            <person name="Grigoriev I.V."/>
            <person name="Bonfante P."/>
            <person name="Martin F.M."/>
        </authorList>
    </citation>
    <scope>NUCLEOTIDE SEQUENCE [LARGE SCALE GENOMIC DNA]</scope>
    <source>
        <strain evidence="2 3">CCBAS932</strain>
    </source>
</reference>
<keyword evidence="3" id="KW-1185">Reference proteome</keyword>
<dbReference type="Proteomes" id="UP000277580">
    <property type="component" value="Unassembled WGS sequence"/>
</dbReference>
<dbReference type="EMBL" id="ML119121">
    <property type="protein sequence ID" value="RPB13745.1"/>
    <property type="molecule type" value="Genomic_DNA"/>
</dbReference>
<dbReference type="OrthoDB" id="3945550at2759"/>
<sequence length="174" mass="19501">MTSGMVLKQPASGDIPKEPASIPPNYEDVEDPHTPKSKSFLGWPNSEETSGPEVCEGPCYTSTVLQLPQRSPPCTKAAKDDESASIMNWSRFNKKFENWTIGAPLKITEKFSIDTWIEILSYVESSNDLYSLALTSRTLYNLALPHLYKSILFVRRSLYTRLQLMKSSSPSTTC</sequence>
<feature type="region of interest" description="Disordered" evidence="1">
    <location>
        <begin position="1"/>
        <end position="54"/>
    </location>
</feature>
<dbReference type="AlphaFoldDB" id="A0A3N4L6X0"/>
<gene>
    <name evidence="2" type="ORF">P167DRAFT_573048</name>
</gene>
<dbReference type="InParanoid" id="A0A3N4L6X0"/>
<name>A0A3N4L6X0_9PEZI</name>
<evidence type="ECO:0008006" key="4">
    <source>
        <dbReference type="Google" id="ProtNLM"/>
    </source>
</evidence>
<organism evidence="2 3">
    <name type="scientific">Morchella conica CCBAS932</name>
    <dbReference type="NCBI Taxonomy" id="1392247"/>
    <lineage>
        <taxon>Eukaryota</taxon>
        <taxon>Fungi</taxon>
        <taxon>Dikarya</taxon>
        <taxon>Ascomycota</taxon>
        <taxon>Pezizomycotina</taxon>
        <taxon>Pezizomycetes</taxon>
        <taxon>Pezizales</taxon>
        <taxon>Morchellaceae</taxon>
        <taxon>Morchella</taxon>
    </lineage>
</organism>
<proteinExistence type="predicted"/>
<protein>
    <recommendedName>
        <fullName evidence="4">F-box domain-containing protein</fullName>
    </recommendedName>
</protein>
<evidence type="ECO:0000313" key="2">
    <source>
        <dbReference type="EMBL" id="RPB13745.1"/>
    </source>
</evidence>
<accession>A0A3N4L6X0</accession>
<evidence type="ECO:0000256" key="1">
    <source>
        <dbReference type="SAM" id="MobiDB-lite"/>
    </source>
</evidence>
<evidence type="ECO:0000313" key="3">
    <source>
        <dbReference type="Proteomes" id="UP000277580"/>
    </source>
</evidence>